<keyword evidence="2" id="KW-1133">Transmembrane helix</keyword>
<evidence type="ECO:0000313" key="3">
    <source>
        <dbReference type="EMBL" id="NAS11305.1"/>
    </source>
</evidence>
<keyword evidence="4" id="KW-1185">Reference proteome</keyword>
<evidence type="ECO:0000256" key="1">
    <source>
        <dbReference type="SAM" id="Coils"/>
    </source>
</evidence>
<feature type="transmembrane region" description="Helical" evidence="2">
    <location>
        <begin position="44"/>
        <end position="64"/>
    </location>
</feature>
<dbReference type="RefSeq" id="WP_161434343.1">
    <property type="nucleotide sequence ID" value="NZ_WXYO01000002.1"/>
</dbReference>
<name>A0A6L9E962_9FLAO</name>
<evidence type="ECO:0000256" key="2">
    <source>
        <dbReference type="SAM" id="Phobius"/>
    </source>
</evidence>
<evidence type="ECO:0000313" key="4">
    <source>
        <dbReference type="Proteomes" id="UP000475249"/>
    </source>
</evidence>
<organism evidence="3 4">
    <name type="scientific">Poritiphilus flavus</name>
    <dbReference type="NCBI Taxonomy" id="2697053"/>
    <lineage>
        <taxon>Bacteria</taxon>
        <taxon>Pseudomonadati</taxon>
        <taxon>Bacteroidota</taxon>
        <taxon>Flavobacteriia</taxon>
        <taxon>Flavobacteriales</taxon>
        <taxon>Flavobacteriaceae</taxon>
        <taxon>Poritiphilus</taxon>
    </lineage>
</organism>
<feature type="coiled-coil region" evidence="1">
    <location>
        <begin position="128"/>
        <end position="190"/>
    </location>
</feature>
<dbReference type="EMBL" id="WXYO01000002">
    <property type="protein sequence ID" value="NAS11305.1"/>
    <property type="molecule type" value="Genomic_DNA"/>
</dbReference>
<sequence>MAQDLRELFKKEKDKKFPMKSGHEERFLERLDSALPQKKKASYFFLKVAASFIVLISLGVFTYYQTIFDKDIPETVVDRNEVQKSTEKPELSLGDLSPDLRKVENYYVANINLELSQLQISEDNKAVVDGFMERLAALNEEYQVLNKELNDIGPNDQTITALVRNLQLRLQLLLKLKEKLNELKSSKNEEFTTNI</sequence>
<reference evidence="3 4" key="1">
    <citation type="submission" date="2020-01" db="EMBL/GenBank/DDBJ databases">
        <title>Bacteria diversity of Porities sp.</title>
        <authorList>
            <person name="Wang G."/>
        </authorList>
    </citation>
    <scope>NUCLEOTIDE SEQUENCE [LARGE SCALE GENOMIC DNA]</scope>
    <source>
        <strain evidence="3 4">R33</strain>
    </source>
</reference>
<keyword evidence="2" id="KW-0812">Transmembrane</keyword>
<accession>A0A6L9E962</accession>
<evidence type="ECO:0008006" key="5">
    <source>
        <dbReference type="Google" id="ProtNLM"/>
    </source>
</evidence>
<keyword evidence="2" id="KW-0472">Membrane</keyword>
<gene>
    <name evidence="3" type="ORF">GTQ38_04785</name>
</gene>
<protein>
    <recommendedName>
        <fullName evidence="5">Anti-sigma factor</fullName>
    </recommendedName>
</protein>
<comment type="caution">
    <text evidence="3">The sequence shown here is derived from an EMBL/GenBank/DDBJ whole genome shotgun (WGS) entry which is preliminary data.</text>
</comment>
<proteinExistence type="predicted"/>
<dbReference type="Proteomes" id="UP000475249">
    <property type="component" value="Unassembled WGS sequence"/>
</dbReference>
<dbReference type="AlphaFoldDB" id="A0A6L9E962"/>
<keyword evidence="1" id="KW-0175">Coiled coil</keyword>